<gene>
    <name evidence="1" type="ORF">MILVUS5_LOCUS13125</name>
</gene>
<proteinExistence type="predicted"/>
<dbReference type="Proteomes" id="UP001177021">
    <property type="component" value="Unassembled WGS sequence"/>
</dbReference>
<reference evidence="1" key="1">
    <citation type="submission" date="2023-10" db="EMBL/GenBank/DDBJ databases">
        <authorList>
            <person name="Rodriguez Cubillos JULIANA M."/>
            <person name="De Vega J."/>
        </authorList>
    </citation>
    <scope>NUCLEOTIDE SEQUENCE</scope>
</reference>
<evidence type="ECO:0000313" key="1">
    <source>
        <dbReference type="EMBL" id="CAJ2643998.1"/>
    </source>
</evidence>
<organism evidence="1 2">
    <name type="scientific">Trifolium pratense</name>
    <name type="common">Red clover</name>
    <dbReference type="NCBI Taxonomy" id="57577"/>
    <lineage>
        <taxon>Eukaryota</taxon>
        <taxon>Viridiplantae</taxon>
        <taxon>Streptophyta</taxon>
        <taxon>Embryophyta</taxon>
        <taxon>Tracheophyta</taxon>
        <taxon>Spermatophyta</taxon>
        <taxon>Magnoliopsida</taxon>
        <taxon>eudicotyledons</taxon>
        <taxon>Gunneridae</taxon>
        <taxon>Pentapetalae</taxon>
        <taxon>rosids</taxon>
        <taxon>fabids</taxon>
        <taxon>Fabales</taxon>
        <taxon>Fabaceae</taxon>
        <taxon>Papilionoideae</taxon>
        <taxon>50 kb inversion clade</taxon>
        <taxon>NPAAA clade</taxon>
        <taxon>Hologalegina</taxon>
        <taxon>IRL clade</taxon>
        <taxon>Trifolieae</taxon>
        <taxon>Trifolium</taxon>
    </lineage>
</organism>
<comment type="caution">
    <text evidence="1">The sequence shown here is derived from an EMBL/GenBank/DDBJ whole genome shotgun (WGS) entry which is preliminary data.</text>
</comment>
<keyword evidence="2" id="KW-1185">Reference proteome</keyword>
<accession>A0ACB0JFZ2</accession>
<protein>
    <submittedName>
        <fullName evidence="1">Uncharacterized protein</fullName>
    </submittedName>
</protein>
<name>A0ACB0JFZ2_TRIPR</name>
<dbReference type="EMBL" id="CASHSV030000034">
    <property type="protein sequence ID" value="CAJ2643998.1"/>
    <property type="molecule type" value="Genomic_DNA"/>
</dbReference>
<evidence type="ECO:0000313" key="2">
    <source>
        <dbReference type="Proteomes" id="UP001177021"/>
    </source>
</evidence>
<sequence length="109" mass="12448">MNKVVFVMVNSKLGKTKIKRKSANYEIEEINSEDEWEEWIENVEDEEDEGDDTSPDVGQDASIGDVFGDDLELPPIDEEDDDDVVEENEDEDGDLDDYQDFGLEDILNV</sequence>